<keyword evidence="2" id="KW-0812">Transmembrane</keyword>
<feature type="coiled-coil region" evidence="1">
    <location>
        <begin position="107"/>
        <end position="169"/>
    </location>
</feature>
<keyword evidence="2" id="KW-1133">Transmembrane helix</keyword>
<organism evidence="4 5">
    <name type="scientific">Paenibacillus agri</name>
    <dbReference type="NCBI Taxonomy" id="2744309"/>
    <lineage>
        <taxon>Bacteria</taxon>
        <taxon>Bacillati</taxon>
        <taxon>Bacillota</taxon>
        <taxon>Bacilli</taxon>
        <taxon>Bacillales</taxon>
        <taxon>Paenibacillaceae</taxon>
        <taxon>Paenibacillus</taxon>
    </lineage>
</organism>
<gene>
    <name evidence="4" type="ORF">HPT30_02015</name>
</gene>
<reference evidence="4" key="1">
    <citation type="submission" date="2020-06" db="EMBL/GenBank/DDBJ databases">
        <title>Paenibacillus sp. nov., isolated from soil.</title>
        <authorList>
            <person name="Seo Y.L."/>
        </authorList>
    </citation>
    <scope>NUCLEOTIDE SEQUENCE [LARGE SCALE GENOMIC DNA]</scope>
    <source>
        <strain evidence="4">JW14</strain>
    </source>
</reference>
<evidence type="ECO:0000256" key="3">
    <source>
        <dbReference type="SAM" id="SignalP"/>
    </source>
</evidence>
<comment type="caution">
    <text evidence="4">The sequence shown here is derived from an EMBL/GenBank/DDBJ whole genome shotgun (WGS) entry which is preliminary data.</text>
</comment>
<protein>
    <submittedName>
        <fullName evidence="4">Uncharacterized protein</fullName>
    </submittedName>
</protein>
<evidence type="ECO:0000313" key="4">
    <source>
        <dbReference type="EMBL" id="NUU59158.1"/>
    </source>
</evidence>
<evidence type="ECO:0000313" key="5">
    <source>
        <dbReference type="Proteomes" id="UP000564806"/>
    </source>
</evidence>
<feature type="chain" id="PRO_5032454447" evidence="3">
    <location>
        <begin position="25"/>
        <end position="321"/>
    </location>
</feature>
<proteinExistence type="predicted"/>
<dbReference type="EMBL" id="JABWCS010000179">
    <property type="protein sequence ID" value="NUU59158.1"/>
    <property type="molecule type" value="Genomic_DNA"/>
</dbReference>
<keyword evidence="1" id="KW-0175">Coiled coil</keyword>
<feature type="transmembrane region" description="Helical" evidence="2">
    <location>
        <begin position="82"/>
        <end position="103"/>
    </location>
</feature>
<dbReference type="Proteomes" id="UP000564806">
    <property type="component" value="Unassembled WGS sequence"/>
</dbReference>
<feature type="signal peptide" evidence="3">
    <location>
        <begin position="1"/>
        <end position="24"/>
    </location>
</feature>
<name>A0A850EEI7_9BACL</name>
<dbReference type="AlphaFoldDB" id="A0A850EEI7"/>
<keyword evidence="2" id="KW-0472">Membrane</keyword>
<evidence type="ECO:0000256" key="2">
    <source>
        <dbReference type="SAM" id="Phobius"/>
    </source>
</evidence>
<keyword evidence="5" id="KW-1185">Reference proteome</keyword>
<evidence type="ECO:0000256" key="1">
    <source>
        <dbReference type="SAM" id="Coils"/>
    </source>
</evidence>
<dbReference type="RefSeq" id="WP_175369859.1">
    <property type="nucleotide sequence ID" value="NZ_JABWCS010000179.1"/>
</dbReference>
<dbReference type="Gene3D" id="1.20.5.340">
    <property type="match status" value="1"/>
</dbReference>
<accession>A0A850EEI7</accession>
<sequence>MKRLITIFSTVLFVLFVTNSIVHAQEETTPITLTEIEKIIDAKFAEQRPLTEDELTKIVLEMKNEKIANLEGNLSAIIDTSALFVGLIALALATVTGLIGWYIKKGIDEKLNKIEGIERDISKINANIQSKSNEIEEQYKEVKRFKDDLDKFHQKLDSFSSKLKEHKNNFDELCDLNEIMQNVTDSIILIFRYLNNTKDAEQIISETSQIIKMPQKGLKYVLYKLGLKLGMEFNNIEDVVAHLKYLSENLKKEESNLWDIMNNFEGVMNIKLLTDAETMTFYEEIETNYEDWNSHLNEIKTIKDIWIANLKMNSNSQNDAS</sequence>
<keyword evidence="3" id="KW-0732">Signal</keyword>